<feature type="region of interest" description="Disordered" evidence="1">
    <location>
        <begin position="186"/>
        <end position="212"/>
    </location>
</feature>
<dbReference type="InterPro" id="IPR001646">
    <property type="entry name" value="5peptide_repeat"/>
</dbReference>
<name>A0A243QIT8_9ACTN</name>
<dbReference type="Gene3D" id="2.160.20.80">
    <property type="entry name" value="E3 ubiquitin-protein ligase SopA"/>
    <property type="match status" value="1"/>
</dbReference>
<proteinExistence type="predicted"/>
<comment type="caution">
    <text evidence="2">The sequence shown here is derived from an EMBL/GenBank/DDBJ whole genome shotgun (WGS) entry which is preliminary data.</text>
</comment>
<organism evidence="2 3">
    <name type="scientific">Gordonia lacunae</name>
    <dbReference type="NCBI Taxonomy" id="417102"/>
    <lineage>
        <taxon>Bacteria</taxon>
        <taxon>Bacillati</taxon>
        <taxon>Actinomycetota</taxon>
        <taxon>Actinomycetes</taxon>
        <taxon>Mycobacteriales</taxon>
        <taxon>Gordoniaceae</taxon>
        <taxon>Gordonia</taxon>
    </lineage>
</organism>
<evidence type="ECO:0000256" key="1">
    <source>
        <dbReference type="SAM" id="MobiDB-lite"/>
    </source>
</evidence>
<keyword evidence="3" id="KW-1185">Reference proteome</keyword>
<reference evidence="2 3" key="1">
    <citation type="submission" date="2017-05" db="EMBL/GenBank/DDBJ databases">
        <title>Biotechnological potential of actinobacteria isolated from South African environments.</title>
        <authorList>
            <person name="Le Roes-Hill M."/>
            <person name="Prins A."/>
            <person name="Durrell K.A."/>
        </authorList>
    </citation>
    <scope>NUCLEOTIDE SEQUENCE [LARGE SCALE GENOMIC DNA]</scope>
    <source>
        <strain evidence="2">BS2</strain>
    </source>
</reference>
<gene>
    <name evidence="2" type="ORF">CA982_02940</name>
</gene>
<evidence type="ECO:0000313" key="2">
    <source>
        <dbReference type="EMBL" id="OUC80705.1"/>
    </source>
</evidence>
<dbReference type="PANTHER" id="PTHR14136">
    <property type="entry name" value="BTB_POZ DOMAIN-CONTAINING PROTEIN KCTD9"/>
    <property type="match status" value="1"/>
</dbReference>
<dbReference type="SUPFAM" id="SSF141571">
    <property type="entry name" value="Pentapeptide repeat-like"/>
    <property type="match status" value="1"/>
</dbReference>
<dbReference type="STRING" id="417102.CA982_02940"/>
<dbReference type="EMBL" id="NGFO01000002">
    <property type="protein sequence ID" value="OUC80705.1"/>
    <property type="molecule type" value="Genomic_DNA"/>
</dbReference>
<protein>
    <recommendedName>
        <fullName evidence="4">Pentapeptide repeat-containing protein</fullName>
    </recommendedName>
</protein>
<dbReference type="Proteomes" id="UP000194632">
    <property type="component" value="Unassembled WGS sequence"/>
</dbReference>
<accession>A0A243QIT8</accession>
<evidence type="ECO:0008006" key="4">
    <source>
        <dbReference type="Google" id="ProtNLM"/>
    </source>
</evidence>
<sequence>MSRLLTRTIGRIRRPGRALLSATIVGAALAIGAVPFGVPTAAADSSCLRTSASCANADLRGVIIDNRVDVDPEKDFTGADLSGAYIRTSMIRPNFTDATLRDASLEYISLWGANFTRADASGTYFTDSNLTNANLTDARFGRTRLVRTNLTGATLTGVHLSGAIVFYADFSRVKGMTREDFDAAGTIGEPEVYPPSGPGVTPGAGSSMFGSS</sequence>
<dbReference type="PANTHER" id="PTHR14136:SF17">
    <property type="entry name" value="BTB_POZ DOMAIN-CONTAINING PROTEIN KCTD9"/>
    <property type="match status" value="1"/>
</dbReference>
<dbReference type="Pfam" id="PF00805">
    <property type="entry name" value="Pentapeptide"/>
    <property type="match status" value="2"/>
</dbReference>
<dbReference type="InterPro" id="IPR051082">
    <property type="entry name" value="Pentapeptide-BTB/POZ_domain"/>
</dbReference>
<dbReference type="AlphaFoldDB" id="A0A243QIT8"/>
<evidence type="ECO:0000313" key="3">
    <source>
        <dbReference type="Proteomes" id="UP000194632"/>
    </source>
</evidence>